<dbReference type="PANTHER" id="PTHR43421">
    <property type="entry name" value="METALLOPROTEASE PMBA"/>
    <property type="match status" value="1"/>
</dbReference>
<evidence type="ECO:0000259" key="4">
    <source>
        <dbReference type="Pfam" id="PF19290"/>
    </source>
</evidence>
<dbReference type="PANTHER" id="PTHR43421:SF1">
    <property type="entry name" value="METALLOPROTEASE PMBA"/>
    <property type="match status" value="1"/>
</dbReference>
<dbReference type="SUPFAM" id="SSF111283">
    <property type="entry name" value="Putative modulator of DNA gyrase, PmbA/TldD"/>
    <property type="match status" value="1"/>
</dbReference>
<dbReference type="NCBIfam" id="NF008268">
    <property type="entry name" value="PRK11040.1"/>
    <property type="match status" value="1"/>
</dbReference>
<reference evidence="5 6" key="1">
    <citation type="submission" date="2019-03" db="EMBL/GenBank/DDBJ databases">
        <title>Genomic Encyclopedia of Type Strains, Phase IV (KMG-IV): sequencing the most valuable type-strain genomes for metagenomic binning, comparative biology and taxonomic classification.</title>
        <authorList>
            <person name="Goeker M."/>
        </authorList>
    </citation>
    <scope>NUCLEOTIDE SEQUENCE [LARGE SCALE GENOMIC DNA]</scope>
    <source>
        <strain evidence="5 6">DSM 25287</strain>
    </source>
</reference>
<gene>
    <name evidence="5" type="ORF">EV699_10357</name>
</gene>
<name>A0A4R2LTA1_9GAMM</name>
<dbReference type="Pfam" id="PF19290">
    <property type="entry name" value="PmbA_TldD_2nd"/>
    <property type="match status" value="1"/>
</dbReference>
<feature type="domain" description="Metalloprotease TldD/E C-terminal" evidence="3">
    <location>
        <begin position="247"/>
        <end position="454"/>
    </location>
</feature>
<dbReference type="GO" id="GO:0006508">
    <property type="term" value="P:proteolysis"/>
    <property type="evidence" value="ECO:0007669"/>
    <property type="project" value="InterPro"/>
</dbReference>
<dbReference type="AlphaFoldDB" id="A0A4R2LTA1"/>
<dbReference type="Gene3D" id="3.30.2290.10">
    <property type="entry name" value="PmbA/TldD superfamily"/>
    <property type="match status" value="1"/>
</dbReference>
<accession>A0A4R2LTA1</accession>
<evidence type="ECO:0000259" key="2">
    <source>
        <dbReference type="Pfam" id="PF01523"/>
    </source>
</evidence>
<dbReference type="Proteomes" id="UP000295765">
    <property type="component" value="Unassembled WGS sequence"/>
</dbReference>
<dbReference type="GO" id="GO:0005829">
    <property type="term" value="C:cytosol"/>
    <property type="evidence" value="ECO:0007669"/>
    <property type="project" value="TreeGrafter"/>
</dbReference>
<protein>
    <submittedName>
        <fullName evidence="5">Microcin-processing peptidase 1</fullName>
    </submittedName>
</protein>
<dbReference type="Pfam" id="PF19289">
    <property type="entry name" value="PmbA_TldD_3rd"/>
    <property type="match status" value="1"/>
</dbReference>
<feature type="domain" description="Metalloprotease TldD/E central" evidence="4">
    <location>
        <begin position="131"/>
        <end position="239"/>
    </location>
</feature>
<proteinExistence type="inferred from homology"/>
<dbReference type="RefSeq" id="WP_132538661.1">
    <property type="nucleotide sequence ID" value="NZ_SLWY01000003.1"/>
</dbReference>
<dbReference type="EMBL" id="SLWY01000003">
    <property type="protein sequence ID" value="TCO83012.1"/>
    <property type="molecule type" value="Genomic_DNA"/>
</dbReference>
<dbReference type="InterPro" id="IPR047657">
    <property type="entry name" value="PmbA"/>
</dbReference>
<keyword evidence="6" id="KW-1185">Reference proteome</keyword>
<dbReference type="Pfam" id="PF01523">
    <property type="entry name" value="PmbA_TldD_1st"/>
    <property type="match status" value="1"/>
</dbReference>
<comment type="caution">
    <text evidence="5">The sequence shown here is derived from an EMBL/GenBank/DDBJ whole genome shotgun (WGS) entry which is preliminary data.</text>
</comment>
<evidence type="ECO:0000259" key="3">
    <source>
        <dbReference type="Pfam" id="PF19289"/>
    </source>
</evidence>
<dbReference type="InterPro" id="IPR045569">
    <property type="entry name" value="Metalloprtase-TldD/E_C"/>
</dbReference>
<organism evidence="5 6">
    <name type="scientific">Plasticicumulans lactativorans</name>
    <dbReference type="NCBI Taxonomy" id="1133106"/>
    <lineage>
        <taxon>Bacteria</taxon>
        <taxon>Pseudomonadati</taxon>
        <taxon>Pseudomonadota</taxon>
        <taxon>Gammaproteobacteria</taxon>
        <taxon>Candidatus Competibacteraceae</taxon>
        <taxon>Plasticicumulans</taxon>
    </lineage>
</organism>
<dbReference type="InterPro" id="IPR045570">
    <property type="entry name" value="Metalloprtase-TldD/E_cen_dom"/>
</dbReference>
<dbReference type="OrthoDB" id="9803618at2"/>
<feature type="domain" description="Metalloprotease TldD/E N-terminal" evidence="2">
    <location>
        <begin position="40"/>
        <end position="104"/>
    </location>
</feature>
<dbReference type="InterPro" id="IPR035068">
    <property type="entry name" value="TldD/PmbA_N"/>
</dbReference>
<evidence type="ECO:0000256" key="1">
    <source>
        <dbReference type="ARBA" id="ARBA00005836"/>
    </source>
</evidence>
<sequence length="455" mass="48192">MTTLATPDSPPSRTLPERARLDGLVGDILAQARALGASAAEAAVSFSTGLSVTVRLGEVETLEYQRDRGLGVTVYFGTRKGSASTSDWRPQALRDTVRAACDIARHTAEDPCAGLADAADLARDPPDLDLYHPWDIRAEDAIALATACEDTARATDPRITNSEGASVGTHAALVVYGNSLGFLGGYPATRHSLSCSVIAQGAEGGMERDHWYTSDRDPAVLEAAAAVGRRAAERALRRLHARRLGTCSAPVLFAPELARGLVGHFLGAIRGGALYRKASFLVDALGQPVFAPHVQIREAPHLPRALGSAPFDSEGVATRPRDIVRDGVLQGYVLDTYSARRLGLHTTGNAGGVHNVIVEPGADDADALLARMGRGLLVTELMGHGVNAVTGDYSRGAAGFWVEDGRIAYPVHEITIAGRLPEMFRDLVAVGRDVDTRGNIRCGSILLERMTIAGE</sequence>
<evidence type="ECO:0000313" key="6">
    <source>
        <dbReference type="Proteomes" id="UP000295765"/>
    </source>
</evidence>
<dbReference type="InterPro" id="IPR002510">
    <property type="entry name" value="Metalloprtase-TldD/E_N"/>
</dbReference>
<dbReference type="GO" id="GO:0008237">
    <property type="term" value="F:metallopeptidase activity"/>
    <property type="evidence" value="ECO:0007669"/>
    <property type="project" value="InterPro"/>
</dbReference>
<evidence type="ECO:0000313" key="5">
    <source>
        <dbReference type="EMBL" id="TCO83012.1"/>
    </source>
</evidence>
<comment type="similarity">
    <text evidence="1">Belongs to the peptidase U62 family.</text>
</comment>
<dbReference type="InterPro" id="IPR036059">
    <property type="entry name" value="TldD/PmbA_sf"/>
</dbReference>